<gene>
    <name evidence="2" type="ORF">ITP53_10660</name>
</gene>
<evidence type="ECO:0000313" key="2">
    <source>
        <dbReference type="EMBL" id="MBF8186200.1"/>
    </source>
</evidence>
<dbReference type="RefSeq" id="WP_195895179.1">
    <property type="nucleotide sequence ID" value="NZ_JADOGI010000024.1"/>
</dbReference>
<sequence>MLRVFTRPAAEPEADVNAVLPDSGAVSFEIGQGVVKLSGRVPWRSQAIAMTEAVRAIEGVIDVTCEVAADEDDLVIVPPLM</sequence>
<feature type="domain" description="BON" evidence="1">
    <location>
        <begin position="13"/>
        <end position="67"/>
    </location>
</feature>
<organism evidence="2 3">
    <name type="scientific">Nonomuraea cypriaca</name>
    <dbReference type="NCBI Taxonomy" id="1187855"/>
    <lineage>
        <taxon>Bacteria</taxon>
        <taxon>Bacillati</taxon>
        <taxon>Actinomycetota</taxon>
        <taxon>Actinomycetes</taxon>
        <taxon>Streptosporangiales</taxon>
        <taxon>Streptosporangiaceae</taxon>
        <taxon>Nonomuraea</taxon>
    </lineage>
</organism>
<evidence type="ECO:0000259" key="1">
    <source>
        <dbReference type="Pfam" id="PF04972"/>
    </source>
</evidence>
<name>A0A931EXF9_9ACTN</name>
<protein>
    <submittedName>
        <fullName evidence="2">BON domain-containing protein</fullName>
    </submittedName>
</protein>
<reference evidence="2" key="1">
    <citation type="submission" date="2020-11" db="EMBL/GenBank/DDBJ databases">
        <title>Whole-genome analyses of Nonomuraea sp. K274.</title>
        <authorList>
            <person name="Veyisoglu A."/>
        </authorList>
    </citation>
    <scope>NUCLEOTIDE SEQUENCE</scope>
    <source>
        <strain evidence="2">K274</strain>
    </source>
</reference>
<dbReference type="Pfam" id="PF04972">
    <property type="entry name" value="BON"/>
    <property type="match status" value="1"/>
</dbReference>
<dbReference type="AlphaFoldDB" id="A0A931EXF9"/>
<dbReference type="InterPro" id="IPR007055">
    <property type="entry name" value="BON_dom"/>
</dbReference>
<dbReference type="Gene3D" id="3.30.1340.30">
    <property type="match status" value="1"/>
</dbReference>
<comment type="caution">
    <text evidence="2">The sequence shown here is derived from an EMBL/GenBank/DDBJ whole genome shotgun (WGS) entry which is preliminary data.</text>
</comment>
<dbReference type="EMBL" id="JADOGI010000024">
    <property type="protein sequence ID" value="MBF8186200.1"/>
    <property type="molecule type" value="Genomic_DNA"/>
</dbReference>
<dbReference type="Proteomes" id="UP000605361">
    <property type="component" value="Unassembled WGS sequence"/>
</dbReference>
<accession>A0A931EXF9</accession>
<evidence type="ECO:0000313" key="3">
    <source>
        <dbReference type="Proteomes" id="UP000605361"/>
    </source>
</evidence>
<keyword evidence="3" id="KW-1185">Reference proteome</keyword>
<proteinExistence type="predicted"/>